<protein>
    <submittedName>
        <fullName evidence="6">Conjugal transfer protein TraR</fullName>
    </submittedName>
</protein>
<dbReference type="InterPro" id="IPR012783">
    <property type="entry name" value="Znf_C4_TraR"/>
</dbReference>
<evidence type="ECO:0000256" key="3">
    <source>
        <dbReference type="ARBA" id="ARBA00022833"/>
    </source>
</evidence>
<dbReference type="InterPro" id="IPR020458">
    <property type="entry name" value="Znf_DskA_TraR_CS"/>
</dbReference>
<dbReference type="GO" id="GO:1900378">
    <property type="term" value="P:positive regulation of secondary metabolite biosynthetic process"/>
    <property type="evidence" value="ECO:0007669"/>
    <property type="project" value="TreeGrafter"/>
</dbReference>
<dbReference type="AlphaFoldDB" id="A0A0A6DB56"/>
<keyword evidence="2" id="KW-0863">Zinc-finger</keyword>
<evidence type="ECO:0000256" key="2">
    <source>
        <dbReference type="ARBA" id="ARBA00022771"/>
    </source>
</evidence>
<dbReference type="Proteomes" id="UP000030564">
    <property type="component" value="Unassembled WGS sequence"/>
</dbReference>
<dbReference type="Gene3D" id="1.20.120.910">
    <property type="entry name" value="DksA, coiled-coil domain"/>
    <property type="match status" value="1"/>
</dbReference>
<keyword evidence="1" id="KW-0479">Metal-binding</keyword>
<dbReference type="Pfam" id="PF01258">
    <property type="entry name" value="zf-dskA_traR"/>
    <property type="match status" value="1"/>
</dbReference>
<dbReference type="PANTHER" id="PTHR38777">
    <property type="entry name" value="FELS-2 PROPHAGE PROTEIN"/>
    <property type="match status" value="1"/>
</dbReference>
<evidence type="ECO:0000313" key="6">
    <source>
        <dbReference type="EMBL" id="KHA73063.1"/>
    </source>
</evidence>
<comment type="caution">
    <text evidence="6">The sequence shown here is derived from an EMBL/GenBank/DDBJ whole genome shotgun (WGS) entry which is preliminary data.</text>
</comment>
<reference evidence="6 7" key="1">
    <citation type="submission" date="2014-10" db="EMBL/GenBank/DDBJ databases">
        <title>Draft genome sequence of Pseudomonas chlororaphis EA105.</title>
        <authorList>
            <person name="McCully L.M."/>
            <person name="Bitzer A.S."/>
            <person name="Spence C."/>
            <person name="Bais H."/>
            <person name="Silby M.W."/>
        </authorList>
    </citation>
    <scope>NUCLEOTIDE SEQUENCE [LARGE SCALE GENOMIC DNA]</scope>
    <source>
        <strain evidence="6 7">EA105</strain>
    </source>
</reference>
<accession>A0A0A6DB56</accession>
<evidence type="ECO:0000256" key="1">
    <source>
        <dbReference type="ARBA" id="ARBA00022723"/>
    </source>
</evidence>
<dbReference type="GO" id="GO:0008270">
    <property type="term" value="F:zinc ion binding"/>
    <property type="evidence" value="ECO:0007669"/>
    <property type="project" value="UniProtKB-KW"/>
</dbReference>
<evidence type="ECO:0000259" key="5">
    <source>
        <dbReference type="Pfam" id="PF01258"/>
    </source>
</evidence>
<dbReference type="EMBL" id="JSFK01000007">
    <property type="protein sequence ID" value="KHA73063.1"/>
    <property type="molecule type" value="Genomic_DNA"/>
</dbReference>
<evidence type="ECO:0000256" key="4">
    <source>
        <dbReference type="PROSITE-ProRule" id="PRU00510"/>
    </source>
</evidence>
<dbReference type="SUPFAM" id="SSF57716">
    <property type="entry name" value="Glucocorticoid receptor-like (DNA-binding domain)"/>
    <property type="match status" value="1"/>
</dbReference>
<dbReference type="PANTHER" id="PTHR38777:SF1">
    <property type="entry name" value="DNAK SUPPRESSOR PROTEIN"/>
    <property type="match status" value="1"/>
</dbReference>
<dbReference type="InterPro" id="IPR000962">
    <property type="entry name" value="Znf_DskA_TraR"/>
</dbReference>
<name>A0A0A6DB56_9PSED</name>
<dbReference type="NCBIfam" id="TIGR02419">
    <property type="entry name" value="C4_traR_proteo"/>
    <property type="match status" value="1"/>
</dbReference>
<dbReference type="PATRIC" id="fig|587753.9.peg.5701"/>
<organism evidence="6 7">
    <name type="scientific">Pseudomonas chlororaphis</name>
    <dbReference type="NCBI Taxonomy" id="587753"/>
    <lineage>
        <taxon>Bacteria</taxon>
        <taxon>Pseudomonadati</taxon>
        <taxon>Pseudomonadota</taxon>
        <taxon>Gammaproteobacteria</taxon>
        <taxon>Pseudomonadales</taxon>
        <taxon>Pseudomonadaceae</taxon>
        <taxon>Pseudomonas</taxon>
    </lineage>
</organism>
<feature type="domain" description="Zinc finger DksA/TraR C4-type" evidence="5">
    <location>
        <begin position="35"/>
        <end position="64"/>
    </location>
</feature>
<keyword evidence="3" id="KW-0862">Zinc</keyword>
<dbReference type="PROSITE" id="PS51128">
    <property type="entry name" value="ZF_DKSA_2"/>
    <property type="match status" value="1"/>
</dbReference>
<sequence length="76" mass="8287">MADIADFANDLVLERVDQALAARRIAAKSALVAHSFQLCEECDEPIPEARRVAQPGCTHCVDCLSLVELKGARHAR</sequence>
<proteinExistence type="predicted"/>
<feature type="zinc finger region" description="dksA C4-type" evidence="4">
    <location>
        <begin position="39"/>
        <end position="63"/>
    </location>
</feature>
<evidence type="ECO:0000313" key="7">
    <source>
        <dbReference type="Proteomes" id="UP000030564"/>
    </source>
</evidence>
<gene>
    <name evidence="6" type="ORF">NZ35_12145</name>
</gene>
<dbReference type="PROSITE" id="PS01102">
    <property type="entry name" value="ZF_DKSA_1"/>
    <property type="match status" value="1"/>
</dbReference>
<dbReference type="OrthoDB" id="962301at2"/>